<dbReference type="Pfam" id="PF00004">
    <property type="entry name" value="AAA"/>
    <property type="match status" value="1"/>
</dbReference>
<dbReference type="GO" id="GO:0005737">
    <property type="term" value="C:cytoplasm"/>
    <property type="evidence" value="ECO:0007669"/>
    <property type="project" value="TreeGrafter"/>
</dbReference>
<dbReference type="SMART" id="SM00382">
    <property type="entry name" value="AAA"/>
    <property type="match status" value="2"/>
</dbReference>
<evidence type="ECO:0000256" key="5">
    <source>
        <dbReference type="SAM" id="Phobius"/>
    </source>
</evidence>
<dbReference type="GO" id="GO:0034605">
    <property type="term" value="P:cellular response to heat"/>
    <property type="evidence" value="ECO:0007669"/>
    <property type="project" value="TreeGrafter"/>
</dbReference>
<comment type="caution">
    <text evidence="8">The sequence shown here is derived from an EMBL/GenBank/DDBJ whole genome shotgun (WGS) entry which is preliminary data.</text>
</comment>
<keyword evidence="2" id="KW-0547">Nucleotide-binding</keyword>
<dbReference type="Pfam" id="PF07724">
    <property type="entry name" value="AAA_2"/>
    <property type="match status" value="1"/>
</dbReference>
<gene>
    <name evidence="8" type="ORF">VE97_C0007G0008</name>
</gene>
<dbReference type="CDD" id="cd19499">
    <property type="entry name" value="RecA-like_ClpB_Hsp104-like"/>
    <property type="match status" value="1"/>
</dbReference>
<dbReference type="InterPro" id="IPR003959">
    <property type="entry name" value="ATPase_AAA_core"/>
</dbReference>
<evidence type="ECO:0000256" key="1">
    <source>
        <dbReference type="ARBA" id="ARBA00022737"/>
    </source>
</evidence>
<feature type="transmembrane region" description="Helical" evidence="5">
    <location>
        <begin position="20"/>
        <end position="42"/>
    </location>
</feature>
<dbReference type="InterPro" id="IPR027417">
    <property type="entry name" value="P-loop_NTPase"/>
</dbReference>
<protein>
    <submittedName>
        <fullName evidence="8">Endopeptidase Clp ATP-binding chain</fullName>
    </submittedName>
</protein>
<evidence type="ECO:0000313" key="8">
    <source>
        <dbReference type="EMBL" id="KKT87050.1"/>
    </source>
</evidence>
<keyword evidence="5" id="KW-1133">Transmembrane helix</keyword>
<feature type="domain" description="Clp ATPase C-terminal" evidence="7">
    <location>
        <begin position="731"/>
        <end position="815"/>
    </location>
</feature>
<dbReference type="InterPro" id="IPR019489">
    <property type="entry name" value="Clp_ATPase_C"/>
</dbReference>
<evidence type="ECO:0000259" key="7">
    <source>
        <dbReference type="SMART" id="SM01086"/>
    </source>
</evidence>
<dbReference type="Proteomes" id="UP000033958">
    <property type="component" value="Unassembled WGS sequence"/>
</dbReference>
<evidence type="ECO:0000256" key="2">
    <source>
        <dbReference type="ARBA" id="ARBA00022741"/>
    </source>
</evidence>
<organism evidence="8 9">
    <name type="scientific">candidate division Kazan bacterium GW2011_GWB1_45_10</name>
    <dbReference type="NCBI Taxonomy" id="1620411"/>
    <lineage>
        <taxon>Bacteria</taxon>
        <taxon>Bacteria division Kazan-3B-28</taxon>
    </lineage>
</organism>
<dbReference type="PRINTS" id="PR00300">
    <property type="entry name" value="CLPPROTEASEA"/>
</dbReference>
<dbReference type="CDD" id="cd00009">
    <property type="entry name" value="AAA"/>
    <property type="match status" value="1"/>
</dbReference>
<dbReference type="Pfam" id="PF17871">
    <property type="entry name" value="AAA_lid_9"/>
    <property type="match status" value="1"/>
</dbReference>
<sequence>MSHNQIPRWPQNSWVRSIQISFWVSIGAMVILLATSAVELFWSLSVSGNIVIALSSTVLWRWLVGAGVMLSYWIQQLAGYPTEMAPDQPFLTYLDWPTRKLFWRALLLRGDNSVLTTQNLFQAGLSYPSTQWMLVRLGWRQDHIQTLLTGLSQEDAKSALVKAWELASRVNRRVSWSDMLRGMIATSASWQALLAEEKITPDEALAVVGWTEKSLGYRQPQLRFGLLHDLLTPQKNLNRTWTAKATPILDRFSRNLTDLAKLGYLTSAKVRQKEVEETVQILSKSQQNSVVLVGEPGVGKTSIVGEVALRILKGDIPSLVDYKLISLDVGAMLGASGPNFPQVFTKAMREAAGSGNTILFIGNLDQLSKSKTSDGFDLSAILLDALQNNRLQLIGTSDPLNYKKYIENNANLAMWFSRVSVNELDLPAAILVLEDLSYAIEARQGVVITLDAIKSAVNLSQQYIHTGKLPDKAEDILDEAAAYAARRRIAVITSDEIKAIMSSKTNVPLGEISGEEKTKLTGLADKIHGRLIGQDEAVVAVVEALKRARLGISQMGKRPIGTFLFLGPTGVGKTELAKSLAWAYFGDESKIIRLDMGEYQTRESVHNLLGAPVMAGDIALAGGSFTEAVKQTPFTVVLLDEIEKAHDEILNVFLRVLDEGKMTDNLGNTIDFTHTIIIATSNAEARFIEESVRANLPYSQLQNELIQKLTQTEFKPEFINRFDGVVVFKPLQIEEIRQIAQLKINSLQQRLQSNKGIALQVTAEALSALVEKGYEPVFGARPLERLIREKIETKVADALLSNAEVKAITIDAPDILQ</sequence>
<dbReference type="GO" id="GO:0016887">
    <property type="term" value="F:ATP hydrolysis activity"/>
    <property type="evidence" value="ECO:0007669"/>
    <property type="project" value="InterPro"/>
</dbReference>
<dbReference type="GO" id="GO:0005524">
    <property type="term" value="F:ATP binding"/>
    <property type="evidence" value="ECO:0007669"/>
    <property type="project" value="UniProtKB-KW"/>
</dbReference>
<dbReference type="PANTHER" id="PTHR11638">
    <property type="entry name" value="ATP-DEPENDENT CLP PROTEASE"/>
    <property type="match status" value="1"/>
</dbReference>
<dbReference type="InterPro" id="IPR003593">
    <property type="entry name" value="AAA+_ATPase"/>
</dbReference>
<dbReference type="InterPro" id="IPR001270">
    <property type="entry name" value="ClpA/B"/>
</dbReference>
<dbReference type="InterPro" id="IPR050130">
    <property type="entry name" value="ClpA_ClpB"/>
</dbReference>
<keyword evidence="5" id="KW-0812">Transmembrane</keyword>
<keyword evidence="1" id="KW-0677">Repeat</keyword>
<feature type="domain" description="AAA+ ATPase" evidence="6">
    <location>
        <begin position="559"/>
        <end position="732"/>
    </location>
</feature>
<dbReference type="AlphaFoldDB" id="A0A0G1KU58"/>
<dbReference type="PANTHER" id="PTHR11638:SF18">
    <property type="entry name" value="HEAT SHOCK PROTEIN 104"/>
    <property type="match status" value="1"/>
</dbReference>
<dbReference type="Gene3D" id="3.40.50.300">
    <property type="entry name" value="P-loop containing nucleotide triphosphate hydrolases"/>
    <property type="match status" value="2"/>
</dbReference>
<keyword evidence="4" id="KW-0143">Chaperone</keyword>
<feature type="domain" description="AAA+ ATPase" evidence="6">
    <location>
        <begin position="286"/>
        <end position="426"/>
    </location>
</feature>
<keyword evidence="5" id="KW-0472">Membrane</keyword>
<accession>A0A0G1KU58</accession>
<keyword evidence="3 8" id="KW-0067">ATP-binding</keyword>
<evidence type="ECO:0000256" key="4">
    <source>
        <dbReference type="ARBA" id="ARBA00023186"/>
    </source>
</evidence>
<evidence type="ECO:0000313" key="9">
    <source>
        <dbReference type="Proteomes" id="UP000033958"/>
    </source>
</evidence>
<dbReference type="InterPro" id="IPR041546">
    <property type="entry name" value="ClpA/ClpB_AAA_lid"/>
</dbReference>
<dbReference type="Gene3D" id="1.10.8.60">
    <property type="match status" value="2"/>
</dbReference>
<evidence type="ECO:0000259" key="6">
    <source>
        <dbReference type="SMART" id="SM00382"/>
    </source>
</evidence>
<dbReference type="Pfam" id="PF10431">
    <property type="entry name" value="ClpB_D2-small"/>
    <property type="match status" value="1"/>
</dbReference>
<dbReference type="SUPFAM" id="SSF52540">
    <property type="entry name" value="P-loop containing nucleoside triphosphate hydrolases"/>
    <property type="match status" value="2"/>
</dbReference>
<evidence type="ECO:0000256" key="3">
    <source>
        <dbReference type="ARBA" id="ARBA00022840"/>
    </source>
</evidence>
<name>A0A0G1KU58_UNCK3</name>
<reference evidence="8 9" key="1">
    <citation type="journal article" date="2015" name="Nature">
        <title>rRNA introns, odd ribosomes, and small enigmatic genomes across a large radiation of phyla.</title>
        <authorList>
            <person name="Brown C.T."/>
            <person name="Hug L.A."/>
            <person name="Thomas B.C."/>
            <person name="Sharon I."/>
            <person name="Castelle C.J."/>
            <person name="Singh A."/>
            <person name="Wilkins M.J."/>
            <person name="Williams K.H."/>
            <person name="Banfield J.F."/>
        </authorList>
    </citation>
    <scope>NUCLEOTIDE SEQUENCE [LARGE SCALE GENOMIC DNA]</scope>
</reference>
<dbReference type="SMART" id="SM01086">
    <property type="entry name" value="ClpB_D2-small"/>
    <property type="match status" value="1"/>
</dbReference>
<dbReference type="EMBL" id="LCJZ01000007">
    <property type="protein sequence ID" value="KKT87050.1"/>
    <property type="molecule type" value="Genomic_DNA"/>
</dbReference>
<proteinExistence type="predicted"/>